<evidence type="ECO:0000313" key="3">
    <source>
        <dbReference type="Proteomes" id="UP001595789"/>
    </source>
</evidence>
<organism evidence="2 3">
    <name type="scientific">Pedobacter lithocola</name>
    <dbReference type="NCBI Taxonomy" id="1908239"/>
    <lineage>
        <taxon>Bacteria</taxon>
        <taxon>Pseudomonadati</taxon>
        <taxon>Bacteroidota</taxon>
        <taxon>Sphingobacteriia</taxon>
        <taxon>Sphingobacteriales</taxon>
        <taxon>Sphingobacteriaceae</taxon>
        <taxon>Pedobacter</taxon>
    </lineage>
</organism>
<comment type="caution">
    <text evidence="2">The sequence shown here is derived from an EMBL/GenBank/DDBJ whole genome shotgun (WGS) entry which is preliminary data.</text>
</comment>
<evidence type="ECO:0000313" key="2">
    <source>
        <dbReference type="EMBL" id="MFC4209752.1"/>
    </source>
</evidence>
<dbReference type="Gene3D" id="3.10.180.10">
    <property type="entry name" value="2,3-Dihydroxybiphenyl 1,2-Dioxygenase, domain 1"/>
    <property type="match status" value="1"/>
</dbReference>
<dbReference type="Pfam" id="PF00903">
    <property type="entry name" value="Glyoxalase"/>
    <property type="match status" value="1"/>
</dbReference>
<dbReference type="InterPro" id="IPR037523">
    <property type="entry name" value="VOC_core"/>
</dbReference>
<protein>
    <submittedName>
        <fullName evidence="2">VOC family protein</fullName>
    </submittedName>
</protein>
<evidence type="ECO:0000259" key="1">
    <source>
        <dbReference type="PROSITE" id="PS51819"/>
    </source>
</evidence>
<sequence length="131" mass="14403">MLGNSKAFASYSVDDAEKAKHFYTEVLGLKVIQDNDMGGILTIKIKEGISVLIYPKTNHTPSTYTVLNFPVDNIVDTVSQLKASGAKFNRYDEKDLKTDENDISRGNGGPSIAWFTDPAGNILSIIEVNFE</sequence>
<dbReference type="InterPro" id="IPR004360">
    <property type="entry name" value="Glyas_Fos-R_dOase_dom"/>
</dbReference>
<dbReference type="Proteomes" id="UP001595789">
    <property type="component" value="Unassembled WGS sequence"/>
</dbReference>
<dbReference type="EMBL" id="JBHSBW010000003">
    <property type="protein sequence ID" value="MFC4209752.1"/>
    <property type="molecule type" value="Genomic_DNA"/>
</dbReference>
<reference evidence="3" key="1">
    <citation type="journal article" date="2019" name="Int. J. Syst. Evol. Microbiol.">
        <title>The Global Catalogue of Microorganisms (GCM) 10K type strain sequencing project: providing services to taxonomists for standard genome sequencing and annotation.</title>
        <authorList>
            <consortium name="The Broad Institute Genomics Platform"/>
            <consortium name="The Broad Institute Genome Sequencing Center for Infectious Disease"/>
            <person name="Wu L."/>
            <person name="Ma J."/>
        </authorList>
    </citation>
    <scope>NUCLEOTIDE SEQUENCE [LARGE SCALE GENOMIC DNA]</scope>
    <source>
        <strain evidence="3">CCM 8691</strain>
    </source>
</reference>
<accession>A0ABV8P6L5</accession>
<name>A0ABV8P6L5_9SPHI</name>
<dbReference type="SUPFAM" id="SSF54593">
    <property type="entry name" value="Glyoxalase/Bleomycin resistance protein/Dihydroxybiphenyl dioxygenase"/>
    <property type="match status" value="1"/>
</dbReference>
<dbReference type="RefSeq" id="WP_378980974.1">
    <property type="nucleotide sequence ID" value="NZ_JBHSBW010000003.1"/>
</dbReference>
<keyword evidence="3" id="KW-1185">Reference proteome</keyword>
<dbReference type="InterPro" id="IPR029068">
    <property type="entry name" value="Glyas_Bleomycin-R_OHBP_Dase"/>
</dbReference>
<proteinExistence type="predicted"/>
<gene>
    <name evidence="2" type="ORF">ACFOWA_01080</name>
</gene>
<feature type="domain" description="VOC" evidence="1">
    <location>
        <begin position="5"/>
        <end position="128"/>
    </location>
</feature>
<dbReference type="PROSITE" id="PS51819">
    <property type="entry name" value="VOC"/>
    <property type="match status" value="1"/>
</dbReference>